<dbReference type="EMBL" id="CAJJDP010000071">
    <property type="protein sequence ID" value="CAD8179380.1"/>
    <property type="molecule type" value="Genomic_DNA"/>
</dbReference>
<evidence type="ECO:0000313" key="3">
    <source>
        <dbReference type="EMBL" id="CAD8179381.1"/>
    </source>
</evidence>
<keyword evidence="1" id="KW-1133">Transmembrane helix</keyword>
<proteinExistence type="predicted"/>
<evidence type="ECO:0000313" key="2">
    <source>
        <dbReference type="EMBL" id="CAD8179380.1"/>
    </source>
</evidence>
<evidence type="ECO:0000313" key="4">
    <source>
        <dbReference type="Proteomes" id="UP000683925"/>
    </source>
</evidence>
<reference evidence="2" key="1">
    <citation type="submission" date="2021-01" db="EMBL/GenBank/DDBJ databases">
        <authorList>
            <consortium name="Genoscope - CEA"/>
            <person name="William W."/>
        </authorList>
    </citation>
    <scope>NUCLEOTIDE SEQUENCE</scope>
</reference>
<sequence length="219" mass="25711">MNQQFVKFTKFCRRQRAEAYNKTRRCMAISLTVTGFELGCDESDFTSISYIIREAEASFTNQKFDLLRERRTDGINVKKLLKIMAMLNLLVVLILLGSSIKRQELLENNFPQGKLRVTRFDQYENHRLIFIMNQYPHSFSLILKQKHRSLIHQLRLKSITVDARRTLVLSLSVKLGKVETTILNILQLQLNMPRIHLLKETRQMTLESSLRFVSEKMSC</sequence>
<gene>
    <name evidence="2" type="ORF">POCTA_138.1.T0720271</name>
    <name evidence="3" type="ORF">POCTA_138.1.T0720272</name>
</gene>
<feature type="transmembrane region" description="Helical" evidence="1">
    <location>
        <begin position="80"/>
        <end position="100"/>
    </location>
</feature>
<keyword evidence="1" id="KW-0812">Transmembrane</keyword>
<name>A0A8S1VQA9_PAROT</name>
<protein>
    <submittedName>
        <fullName evidence="2">Uncharacterized protein</fullName>
    </submittedName>
</protein>
<dbReference type="EMBL" id="CAJJDP010000071">
    <property type="protein sequence ID" value="CAD8179381.1"/>
    <property type="molecule type" value="Genomic_DNA"/>
</dbReference>
<keyword evidence="1" id="KW-0472">Membrane</keyword>
<organism evidence="2 4">
    <name type="scientific">Paramecium octaurelia</name>
    <dbReference type="NCBI Taxonomy" id="43137"/>
    <lineage>
        <taxon>Eukaryota</taxon>
        <taxon>Sar</taxon>
        <taxon>Alveolata</taxon>
        <taxon>Ciliophora</taxon>
        <taxon>Intramacronucleata</taxon>
        <taxon>Oligohymenophorea</taxon>
        <taxon>Peniculida</taxon>
        <taxon>Parameciidae</taxon>
        <taxon>Paramecium</taxon>
    </lineage>
</organism>
<evidence type="ECO:0000256" key="1">
    <source>
        <dbReference type="SAM" id="Phobius"/>
    </source>
</evidence>
<keyword evidence="4" id="KW-1185">Reference proteome</keyword>
<comment type="caution">
    <text evidence="2">The sequence shown here is derived from an EMBL/GenBank/DDBJ whole genome shotgun (WGS) entry which is preliminary data.</text>
</comment>
<dbReference type="Proteomes" id="UP000683925">
    <property type="component" value="Unassembled WGS sequence"/>
</dbReference>
<accession>A0A8S1VQA9</accession>
<dbReference type="AlphaFoldDB" id="A0A8S1VQA9"/>